<comment type="caution">
    <text evidence="5">The sequence shown here is derived from an EMBL/GenBank/DDBJ whole genome shotgun (WGS) entry which is preliminary data.</text>
</comment>
<gene>
    <name evidence="5" type="ORF">DFP97_10948</name>
</gene>
<dbReference type="Pfam" id="PF13377">
    <property type="entry name" value="Peripla_BP_3"/>
    <property type="match status" value="1"/>
</dbReference>
<dbReference type="SMART" id="SM00354">
    <property type="entry name" value="HTH_LACI"/>
    <property type="match status" value="1"/>
</dbReference>
<dbReference type="GO" id="GO:0003700">
    <property type="term" value="F:DNA-binding transcription factor activity"/>
    <property type="evidence" value="ECO:0007669"/>
    <property type="project" value="TreeGrafter"/>
</dbReference>
<dbReference type="SUPFAM" id="SSF47413">
    <property type="entry name" value="lambda repressor-like DNA-binding domains"/>
    <property type="match status" value="1"/>
</dbReference>
<sequence>MSVTIKDIAQICKVSEGTVDRALNDRPGISKKTKEYILKVAKELNYTPNHLARGLAKGRSMTLGVILFDVRNPYFAKLMNAIEVKAREIGYVVFPIFTHHDPQNERKALEHFKTRQVDGIIMFSVQSGHEFEKELLDLKIPIVTIGNRISGGWTYVGINERESMKDAVKHVISQGYEEIIYICPPLTRRGEVNLYTLEERLAGCREGLSEMGKKEPLVIMDSDYIKAISQIDLESQPKKAIVCPADIYALEVLNHFKKNKIRVPEQVGLMGFDDIDTLKYISPRLCSVRYPVSEIGITAVNRLLEEIDGNHNKHLNVLLLQHQIVTGESL</sequence>
<protein>
    <submittedName>
        <fullName evidence="5">LacI family transcriptional regulator</fullName>
    </submittedName>
</protein>
<dbReference type="InterPro" id="IPR000843">
    <property type="entry name" value="HTH_LacI"/>
</dbReference>
<keyword evidence="2" id="KW-0238">DNA-binding</keyword>
<proteinExistence type="predicted"/>
<dbReference type="CDD" id="cd06267">
    <property type="entry name" value="PBP1_LacI_sugar_binding-like"/>
    <property type="match status" value="1"/>
</dbReference>
<dbReference type="PANTHER" id="PTHR30146">
    <property type="entry name" value="LACI-RELATED TRANSCRIPTIONAL REPRESSOR"/>
    <property type="match status" value="1"/>
</dbReference>
<dbReference type="InterPro" id="IPR046335">
    <property type="entry name" value="LacI/GalR-like_sensor"/>
</dbReference>
<dbReference type="InterPro" id="IPR010982">
    <property type="entry name" value="Lambda_DNA-bd_dom_sf"/>
</dbReference>
<dbReference type="PANTHER" id="PTHR30146:SF109">
    <property type="entry name" value="HTH-TYPE TRANSCRIPTIONAL REGULATOR GALS"/>
    <property type="match status" value="1"/>
</dbReference>
<accession>A0A368VWY0</accession>
<keyword evidence="3" id="KW-0804">Transcription</keyword>
<dbReference type="PROSITE" id="PS50932">
    <property type="entry name" value="HTH_LACI_2"/>
    <property type="match status" value="1"/>
</dbReference>
<evidence type="ECO:0000256" key="2">
    <source>
        <dbReference type="ARBA" id="ARBA00023125"/>
    </source>
</evidence>
<evidence type="ECO:0000256" key="3">
    <source>
        <dbReference type="ARBA" id="ARBA00023163"/>
    </source>
</evidence>
<dbReference type="CDD" id="cd01392">
    <property type="entry name" value="HTH_LacI"/>
    <property type="match status" value="1"/>
</dbReference>
<organism evidence="5 6">
    <name type="scientific">Paenibacillus prosopidis</name>
    <dbReference type="NCBI Taxonomy" id="630520"/>
    <lineage>
        <taxon>Bacteria</taxon>
        <taxon>Bacillati</taxon>
        <taxon>Bacillota</taxon>
        <taxon>Bacilli</taxon>
        <taxon>Bacillales</taxon>
        <taxon>Paenibacillaceae</taxon>
        <taxon>Paenibacillus</taxon>
    </lineage>
</organism>
<dbReference type="Pfam" id="PF00356">
    <property type="entry name" value="LacI"/>
    <property type="match status" value="1"/>
</dbReference>
<dbReference type="RefSeq" id="WP_181873539.1">
    <property type="nucleotide sequence ID" value="NZ_QPJD01000009.1"/>
</dbReference>
<dbReference type="Proteomes" id="UP000252415">
    <property type="component" value="Unassembled WGS sequence"/>
</dbReference>
<keyword evidence="1" id="KW-0805">Transcription regulation</keyword>
<dbReference type="Gene3D" id="1.10.260.40">
    <property type="entry name" value="lambda repressor-like DNA-binding domains"/>
    <property type="match status" value="1"/>
</dbReference>
<name>A0A368VWY0_9BACL</name>
<dbReference type="GO" id="GO:0000976">
    <property type="term" value="F:transcription cis-regulatory region binding"/>
    <property type="evidence" value="ECO:0007669"/>
    <property type="project" value="TreeGrafter"/>
</dbReference>
<keyword evidence="6" id="KW-1185">Reference proteome</keyword>
<dbReference type="SUPFAM" id="SSF53822">
    <property type="entry name" value="Periplasmic binding protein-like I"/>
    <property type="match status" value="1"/>
</dbReference>
<evidence type="ECO:0000256" key="1">
    <source>
        <dbReference type="ARBA" id="ARBA00023015"/>
    </source>
</evidence>
<dbReference type="Gene3D" id="3.40.50.2300">
    <property type="match status" value="2"/>
</dbReference>
<reference evidence="5 6" key="1">
    <citation type="submission" date="2018-07" db="EMBL/GenBank/DDBJ databases">
        <title>Genomic Encyclopedia of Type Strains, Phase III (KMG-III): the genomes of soil and plant-associated and newly described type strains.</title>
        <authorList>
            <person name="Whitman W."/>
        </authorList>
    </citation>
    <scope>NUCLEOTIDE SEQUENCE [LARGE SCALE GENOMIC DNA]</scope>
    <source>
        <strain evidence="5 6">CECT 7506</strain>
    </source>
</reference>
<dbReference type="AlphaFoldDB" id="A0A368VWY0"/>
<dbReference type="EMBL" id="QPJD01000009">
    <property type="protein sequence ID" value="RCW46406.1"/>
    <property type="molecule type" value="Genomic_DNA"/>
</dbReference>
<evidence type="ECO:0000313" key="5">
    <source>
        <dbReference type="EMBL" id="RCW46406.1"/>
    </source>
</evidence>
<evidence type="ECO:0000313" key="6">
    <source>
        <dbReference type="Proteomes" id="UP000252415"/>
    </source>
</evidence>
<evidence type="ECO:0000259" key="4">
    <source>
        <dbReference type="PROSITE" id="PS50932"/>
    </source>
</evidence>
<dbReference type="InterPro" id="IPR028082">
    <property type="entry name" value="Peripla_BP_I"/>
</dbReference>
<feature type="domain" description="HTH lacI-type" evidence="4">
    <location>
        <begin position="3"/>
        <end position="57"/>
    </location>
</feature>